<comment type="caution">
    <text evidence="8">The sequence shown here is derived from an EMBL/GenBank/DDBJ whole genome shotgun (WGS) entry which is preliminary data.</text>
</comment>
<dbReference type="GO" id="GO:0055085">
    <property type="term" value="P:transmembrane transport"/>
    <property type="evidence" value="ECO:0007669"/>
    <property type="project" value="InterPro"/>
</dbReference>
<name>A0A2A4G0I2_9SPHN</name>
<evidence type="ECO:0000256" key="6">
    <source>
        <dbReference type="SAM" id="Phobius"/>
    </source>
</evidence>
<dbReference type="GO" id="GO:0016020">
    <property type="term" value="C:membrane"/>
    <property type="evidence" value="ECO:0007669"/>
    <property type="project" value="UniProtKB-SubCell"/>
</dbReference>
<dbReference type="SUPFAM" id="SSF74653">
    <property type="entry name" value="TolA/TonB C-terminal domain"/>
    <property type="match status" value="1"/>
</dbReference>
<gene>
    <name evidence="8" type="ORF">COO09_00970</name>
</gene>
<dbReference type="RefSeq" id="WP_066959041.1">
    <property type="nucleotide sequence ID" value="NZ_CP023449.1"/>
</dbReference>
<feature type="transmembrane region" description="Helical" evidence="6">
    <location>
        <begin position="16"/>
        <end position="39"/>
    </location>
</feature>
<dbReference type="PROSITE" id="PS52015">
    <property type="entry name" value="TONB_CTD"/>
    <property type="match status" value="1"/>
</dbReference>
<feature type="domain" description="TonB C-terminal" evidence="7">
    <location>
        <begin position="121"/>
        <end position="213"/>
    </location>
</feature>
<dbReference type="AlphaFoldDB" id="A0A2A4G0I2"/>
<evidence type="ECO:0000256" key="3">
    <source>
        <dbReference type="ARBA" id="ARBA00022989"/>
    </source>
</evidence>
<dbReference type="InterPro" id="IPR037682">
    <property type="entry name" value="TonB_C"/>
</dbReference>
<sequence length="215" mass="23002">MAYGDQTMSTRKAVSIAMVIVLHAVIGYAFVTGLAYNVVKKVARDLKTFDVEEEAPPPPDKPPPPPPETKIEPPPVIAPPPIVQVAPTVAPPIVSVPTPPPPVIHETAPPAPPPPAVSRPGKPRGNPSEWVTTEDYPSADLRAENQGVSAAELTVGADGKASNCKITSSSGFPGLDAKTCQMLLRRSRFTPQLDGNGQPMPFTYRQRVRWQIPKD</sequence>
<dbReference type="Gene3D" id="3.30.1150.10">
    <property type="match status" value="1"/>
</dbReference>
<reference evidence="8 9" key="1">
    <citation type="submission" date="2017-09" db="EMBL/GenBank/DDBJ databases">
        <title>The Catabolism of 3,6-Dichlorosalicylic acid is Initiated by the Cytochrome P450 Monooxygenase DsmABC in Rhizorhabdus dicambivorans Ndbn-20.</title>
        <authorList>
            <person name="Na L."/>
        </authorList>
    </citation>
    <scope>NUCLEOTIDE SEQUENCE [LARGE SCALE GENOMIC DNA]</scope>
    <source>
        <strain evidence="8 9">Ndbn-20m</strain>
    </source>
</reference>
<feature type="region of interest" description="Disordered" evidence="5">
    <location>
        <begin position="50"/>
        <end position="79"/>
    </location>
</feature>
<dbReference type="NCBIfam" id="TIGR01352">
    <property type="entry name" value="tonB_Cterm"/>
    <property type="match status" value="1"/>
</dbReference>
<organism evidence="8 9">
    <name type="scientific">Rhizorhabdus dicambivorans</name>
    <dbReference type="NCBI Taxonomy" id="1850238"/>
    <lineage>
        <taxon>Bacteria</taxon>
        <taxon>Pseudomonadati</taxon>
        <taxon>Pseudomonadota</taxon>
        <taxon>Alphaproteobacteria</taxon>
        <taxon>Sphingomonadales</taxon>
        <taxon>Sphingomonadaceae</taxon>
        <taxon>Rhizorhabdus</taxon>
    </lineage>
</organism>
<protein>
    <submittedName>
        <fullName evidence="8">Energy transducer TonB</fullName>
    </submittedName>
</protein>
<comment type="subcellular location">
    <subcellularLocation>
        <location evidence="1">Membrane</location>
        <topology evidence="1">Single-pass membrane protein</topology>
    </subcellularLocation>
</comment>
<dbReference type="Pfam" id="PF03544">
    <property type="entry name" value="TonB_C"/>
    <property type="match status" value="1"/>
</dbReference>
<feature type="compositionally biased region" description="Pro residues" evidence="5">
    <location>
        <begin position="100"/>
        <end position="117"/>
    </location>
</feature>
<accession>A0A2A4G0I2</accession>
<feature type="region of interest" description="Disordered" evidence="5">
    <location>
        <begin position="100"/>
        <end position="131"/>
    </location>
</feature>
<dbReference type="Proteomes" id="UP000218934">
    <property type="component" value="Unassembled WGS sequence"/>
</dbReference>
<evidence type="ECO:0000256" key="2">
    <source>
        <dbReference type="ARBA" id="ARBA00022692"/>
    </source>
</evidence>
<proteinExistence type="predicted"/>
<keyword evidence="4 6" id="KW-0472">Membrane</keyword>
<evidence type="ECO:0000259" key="7">
    <source>
        <dbReference type="PROSITE" id="PS52015"/>
    </source>
</evidence>
<evidence type="ECO:0000256" key="4">
    <source>
        <dbReference type="ARBA" id="ARBA00023136"/>
    </source>
</evidence>
<feature type="compositionally biased region" description="Pro residues" evidence="5">
    <location>
        <begin position="56"/>
        <end position="79"/>
    </location>
</feature>
<dbReference type="OrthoDB" id="7585155at2"/>
<dbReference type="InterPro" id="IPR006260">
    <property type="entry name" value="TonB/TolA_C"/>
</dbReference>
<evidence type="ECO:0000313" key="8">
    <source>
        <dbReference type="EMBL" id="PCE44235.1"/>
    </source>
</evidence>
<evidence type="ECO:0000313" key="9">
    <source>
        <dbReference type="Proteomes" id="UP000218934"/>
    </source>
</evidence>
<dbReference type="KEGG" id="rdi:CMV14_11585"/>
<dbReference type="EMBL" id="NWUF01000001">
    <property type="protein sequence ID" value="PCE44235.1"/>
    <property type="molecule type" value="Genomic_DNA"/>
</dbReference>
<evidence type="ECO:0000256" key="1">
    <source>
        <dbReference type="ARBA" id="ARBA00004167"/>
    </source>
</evidence>
<keyword evidence="3 6" id="KW-1133">Transmembrane helix</keyword>
<keyword evidence="2 6" id="KW-0812">Transmembrane</keyword>
<evidence type="ECO:0000256" key="5">
    <source>
        <dbReference type="SAM" id="MobiDB-lite"/>
    </source>
</evidence>
<keyword evidence="9" id="KW-1185">Reference proteome</keyword>